<evidence type="ECO:0000313" key="6">
    <source>
        <dbReference type="Proteomes" id="UP001237642"/>
    </source>
</evidence>
<organism evidence="5 6">
    <name type="scientific">Heracleum sosnowskyi</name>
    <dbReference type="NCBI Taxonomy" id="360622"/>
    <lineage>
        <taxon>Eukaryota</taxon>
        <taxon>Viridiplantae</taxon>
        <taxon>Streptophyta</taxon>
        <taxon>Embryophyta</taxon>
        <taxon>Tracheophyta</taxon>
        <taxon>Spermatophyta</taxon>
        <taxon>Magnoliopsida</taxon>
        <taxon>eudicotyledons</taxon>
        <taxon>Gunneridae</taxon>
        <taxon>Pentapetalae</taxon>
        <taxon>asterids</taxon>
        <taxon>campanulids</taxon>
        <taxon>Apiales</taxon>
        <taxon>Apiaceae</taxon>
        <taxon>Apioideae</taxon>
        <taxon>apioid superclade</taxon>
        <taxon>Tordylieae</taxon>
        <taxon>Tordyliinae</taxon>
        <taxon>Heracleum</taxon>
    </lineage>
</organism>
<evidence type="ECO:0000256" key="4">
    <source>
        <dbReference type="SAM" id="MobiDB-lite"/>
    </source>
</evidence>
<dbReference type="Pfam" id="PF19326">
    <property type="entry name" value="AMP_deaminase"/>
    <property type="match status" value="1"/>
</dbReference>
<dbReference type="GO" id="GO:0032264">
    <property type="term" value="P:IMP salvage"/>
    <property type="evidence" value="ECO:0007669"/>
    <property type="project" value="InterPro"/>
</dbReference>
<reference evidence="5" key="1">
    <citation type="submission" date="2023-02" db="EMBL/GenBank/DDBJ databases">
        <title>Genome of toxic invasive species Heracleum sosnowskyi carries increased number of genes despite the absence of recent whole-genome duplications.</title>
        <authorList>
            <person name="Schelkunov M."/>
            <person name="Shtratnikova V."/>
            <person name="Makarenko M."/>
            <person name="Klepikova A."/>
            <person name="Omelchenko D."/>
            <person name="Novikova G."/>
            <person name="Obukhova E."/>
            <person name="Bogdanov V."/>
            <person name="Penin A."/>
            <person name="Logacheva M."/>
        </authorList>
    </citation>
    <scope>NUCLEOTIDE SEQUENCE</scope>
    <source>
        <strain evidence="5">Hsosn_3</strain>
        <tissue evidence="5">Leaf</tissue>
    </source>
</reference>
<gene>
    <name evidence="5" type="ORF">POM88_041089</name>
</gene>
<dbReference type="Proteomes" id="UP001237642">
    <property type="component" value="Unassembled WGS sequence"/>
</dbReference>
<comment type="cofactor">
    <cofactor evidence="3">
        <name>Zn(2+)</name>
        <dbReference type="ChEBI" id="CHEBI:29105"/>
    </cofactor>
    <text evidence="3">Binds 1 zinc ion per subunit.</text>
</comment>
<reference evidence="5" key="2">
    <citation type="submission" date="2023-05" db="EMBL/GenBank/DDBJ databases">
        <authorList>
            <person name="Schelkunov M.I."/>
        </authorList>
    </citation>
    <scope>NUCLEOTIDE SEQUENCE</scope>
    <source>
        <strain evidence="5">Hsosn_3</strain>
        <tissue evidence="5">Leaf</tissue>
    </source>
</reference>
<feature type="region of interest" description="Disordered" evidence="4">
    <location>
        <begin position="125"/>
        <end position="151"/>
    </location>
</feature>
<evidence type="ECO:0000256" key="2">
    <source>
        <dbReference type="PIRSR" id="PIRSR606329-2"/>
    </source>
</evidence>
<comment type="caution">
    <text evidence="5">The sequence shown here is derived from an EMBL/GenBank/DDBJ whole genome shotgun (WGS) entry which is preliminary data.</text>
</comment>
<keyword evidence="3" id="KW-0862">Zinc</keyword>
<comment type="similarity">
    <text evidence="1">Belongs to the metallo-dependent hydrolases superfamily. Adenosine and AMP deaminases family.</text>
</comment>
<evidence type="ECO:0000256" key="3">
    <source>
        <dbReference type="PIRSR" id="PIRSR606329-3"/>
    </source>
</evidence>
<evidence type="ECO:0000313" key="5">
    <source>
        <dbReference type="EMBL" id="KAK1365528.1"/>
    </source>
</evidence>
<dbReference type="GO" id="GO:0046033">
    <property type="term" value="P:AMP metabolic process"/>
    <property type="evidence" value="ECO:0007669"/>
    <property type="project" value="TreeGrafter"/>
</dbReference>
<proteinExistence type="inferred from homology"/>
<dbReference type="InterPro" id="IPR006329">
    <property type="entry name" value="AMPD"/>
</dbReference>
<name>A0AAD8HFA2_9APIA</name>
<accession>A0AAD8HFA2</accession>
<dbReference type="PANTHER" id="PTHR11359:SF0">
    <property type="entry name" value="AMP DEAMINASE"/>
    <property type="match status" value="1"/>
</dbReference>
<evidence type="ECO:0000256" key="1">
    <source>
        <dbReference type="ARBA" id="ARBA00006676"/>
    </source>
</evidence>
<sequence>MDTYAMHLAMAALVGASVVAVSAFYMHHKTLNKLLDLDKSMDKDRQEFEDDSAEYYNYSAAEKHSNHSLATRRKMINGYYRRASISLSDVTSISGPIDVNGSLNVDGKFGGHAGATKRAGHLIRATSPKSPVPSAFERVEGSDGEDDMNDNSDSTYLYTNGNNLSRFHRCDFFSYIYETSIFEGGGPEETLFRNFPEHLTANGEQIPIDASSMIRSHSVSGDLHGVQPDPVAADILWKEPEKETFVRLKISPSETPSADETDVFRTIQVYLKMREIAPWEKEIITDPSTPKPNRNPFDYTPERKTDVSIWKMESFMCRDSKEKLFPVVDATTFFTDLHHILKVIAAGNIRTLCYHRLVLSEHKFNLHLMLNVDREFLAQKSAPHRDFYNVRKVDTHVHHSACMNQKHLFSSSNRS</sequence>
<dbReference type="AlphaFoldDB" id="A0AAD8HFA2"/>
<dbReference type="Gene3D" id="3.20.20.140">
    <property type="entry name" value="Metal-dependent hydrolases"/>
    <property type="match status" value="1"/>
</dbReference>
<feature type="binding site" evidence="3">
    <location>
        <position position="396"/>
    </location>
    <ligand>
        <name>Zn(2+)</name>
        <dbReference type="ChEBI" id="CHEBI:29105"/>
        <note>catalytic</note>
    </ligand>
</feature>
<dbReference type="GO" id="GO:0005829">
    <property type="term" value="C:cytosol"/>
    <property type="evidence" value="ECO:0007669"/>
    <property type="project" value="TreeGrafter"/>
</dbReference>
<keyword evidence="3" id="KW-0479">Metal-binding</keyword>
<dbReference type="SUPFAM" id="SSF51556">
    <property type="entry name" value="Metallo-dependent hydrolases"/>
    <property type="match status" value="1"/>
</dbReference>
<dbReference type="PANTHER" id="PTHR11359">
    <property type="entry name" value="AMP DEAMINASE"/>
    <property type="match status" value="1"/>
</dbReference>
<dbReference type="GO" id="GO:0046872">
    <property type="term" value="F:metal ion binding"/>
    <property type="evidence" value="ECO:0007669"/>
    <property type="project" value="UniProtKB-KW"/>
</dbReference>
<dbReference type="EMBL" id="JAUIZM010000009">
    <property type="protein sequence ID" value="KAK1365528.1"/>
    <property type="molecule type" value="Genomic_DNA"/>
</dbReference>
<protein>
    <submittedName>
        <fullName evidence="5">AMP deaminase</fullName>
    </submittedName>
</protein>
<feature type="binding site" evidence="2">
    <location>
        <position position="398"/>
    </location>
    <ligand>
        <name>substrate</name>
    </ligand>
</feature>
<keyword evidence="6" id="KW-1185">Reference proteome</keyword>
<dbReference type="GO" id="GO:0003876">
    <property type="term" value="F:AMP deaminase activity"/>
    <property type="evidence" value="ECO:0007669"/>
    <property type="project" value="InterPro"/>
</dbReference>
<feature type="binding site" evidence="3">
    <location>
        <position position="398"/>
    </location>
    <ligand>
        <name>Zn(2+)</name>
        <dbReference type="ChEBI" id="CHEBI:29105"/>
        <note>catalytic</note>
    </ligand>
</feature>
<dbReference type="InterPro" id="IPR032466">
    <property type="entry name" value="Metal_Hydrolase"/>
</dbReference>